<proteinExistence type="inferred from homology"/>
<dbReference type="GO" id="GO:0043093">
    <property type="term" value="P:FtsZ-dependent cytokinesis"/>
    <property type="evidence" value="ECO:0007669"/>
    <property type="project" value="UniProtKB-UniRule"/>
</dbReference>
<evidence type="ECO:0000256" key="1">
    <source>
        <dbReference type="ARBA" id="ARBA00004370"/>
    </source>
</evidence>
<dbReference type="GO" id="GO:0005886">
    <property type="term" value="C:plasma membrane"/>
    <property type="evidence" value="ECO:0007669"/>
    <property type="project" value="UniProtKB-SubCell"/>
</dbReference>
<dbReference type="GO" id="GO:0032153">
    <property type="term" value="C:cell division site"/>
    <property type="evidence" value="ECO:0007669"/>
    <property type="project" value="UniProtKB-UniRule"/>
</dbReference>
<dbReference type="EMBL" id="MIPT01000001">
    <property type="protein sequence ID" value="OHT21259.1"/>
    <property type="molecule type" value="Genomic_DNA"/>
</dbReference>
<dbReference type="Pfam" id="PF08478">
    <property type="entry name" value="POTRA_1"/>
    <property type="match status" value="1"/>
</dbReference>
<dbReference type="AlphaFoldDB" id="A0A1S1HG50"/>
<feature type="compositionally biased region" description="Basic residues" evidence="10">
    <location>
        <begin position="20"/>
        <end position="37"/>
    </location>
</feature>
<dbReference type="InterPro" id="IPR005548">
    <property type="entry name" value="Cell_div_FtsQ/DivIB_C"/>
</dbReference>
<evidence type="ECO:0000256" key="4">
    <source>
        <dbReference type="ARBA" id="ARBA00022618"/>
    </source>
</evidence>
<dbReference type="PANTHER" id="PTHR35851">
    <property type="entry name" value="CELL DIVISION PROTEIN FTSQ"/>
    <property type="match status" value="1"/>
</dbReference>
<organism evidence="12 13">
    <name type="scientific">Edaphosphingomonas haloaromaticamans</name>
    <dbReference type="NCBI Taxonomy" id="653954"/>
    <lineage>
        <taxon>Bacteria</taxon>
        <taxon>Pseudomonadati</taxon>
        <taxon>Pseudomonadota</taxon>
        <taxon>Alphaproteobacteria</taxon>
        <taxon>Sphingomonadales</taxon>
        <taxon>Rhizorhabdaceae</taxon>
        <taxon>Edaphosphingomonas</taxon>
    </lineage>
</organism>
<dbReference type="PROSITE" id="PS51779">
    <property type="entry name" value="POTRA"/>
    <property type="match status" value="1"/>
</dbReference>
<dbReference type="OrthoDB" id="9783091at2"/>
<keyword evidence="4 9" id="KW-0132">Cell division</keyword>
<keyword evidence="8 9" id="KW-0131">Cell cycle</keyword>
<keyword evidence="5 9" id="KW-0812">Transmembrane</keyword>
<feature type="region of interest" description="Disordered" evidence="10">
    <location>
        <begin position="1"/>
        <end position="41"/>
    </location>
</feature>
<dbReference type="GO" id="GO:0090529">
    <property type="term" value="P:cell septum assembly"/>
    <property type="evidence" value="ECO:0007669"/>
    <property type="project" value="InterPro"/>
</dbReference>
<accession>A0A1S1HG50</accession>
<comment type="similarity">
    <text evidence="9">Belongs to the FtsQ/DivIB family. FtsQ subfamily.</text>
</comment>
<name>A0A1S1HG50_9SPHN</name>
<dbReference type="InterPro" id="IPR013685">
    <property type="entry name" value="POTRA_FtsQ_type"/>
</dbReference>
<keyword evidence="3 9" id="KW-0997">Cell inner membrane</keyword>
<feature type="transmembrane region" description="Helical" evidence="9">
    <location>
        <begin position="56"/>
        <end position="76"/>
    </location>
</feature>
<reference evidence="12 13" key="1">
    <citation type="submission" date="2016-09" db="EMBL/GenBank/DDBJ databases">
        <title>Metabolic pathway, cell adaptation mechanisms and a novel monoxygenase revealed through proteogenomic-transcription analysis of a Sphingomonas haloaromaticamans strain degrading the fungicide ortho-phenylphenol.</title>
        <authorList>
            <person name="Perruchon C."/>
            <person name="Papadopoulou E.S."/>
            <person name="Rousidou C."/>
            <person name="Vasileiadis S."/>
            <person name="Tanou G."/>
            <person name="Amoutzias G."/>
            <person name="Molassiotis A."/>
            <person name="Karpouzas D.G."/>
        </authorList>
    </citation>
    <scope>NUCLEOTIDE SEQUENCE [LARGE SCALE GENOMIC DNA]</scope>
    <source>
        <strain evidence="12 13">P3</strain>
    </source>
</reference>
<evidence type="ECO:0000256" key="2">
    <source>
        <dbReference type="ARBA" id="ARBA00022475"/>
    </source>
</evidence>
<comment type="subcellular location">
    <subcellularLocation>
        <location evidence="9">Cell inner membrane</location>
        <topology evidence="9">Single-pass type II membrane protein</topology>
    </subcellularLocation>
    <subcellularLocation>
        <location evidence="1">Membrane</location>
    </subcellularLocation>
    <text evidence="9">Localizes to the division septum.</text>
</comment>
<evidence type="ECO:0000256" key="3">
    <source>
        <dbReference type="ARBA" id="ARBA00022519"/>
    </source>
</evidence>
<keyword evidence="2 9" id="KW-1003">Cell membrane</keyword>
<keyword evidence="7 9" id="KW-0472">Membrane</keyword>
<dbReference type="InterPro" id="IPR034746">
    <property type="entry name" value="POTRA"/>
</dbReference>
<feature type="region of interest" description="Disordered" evidence="10">
    <location>
        <begin position="294"/>
        <end position="329"/>
    </location>
</feature>
<evidence type="ECO:0000256" key="5">
    <source>
        <dbReference type="ARBA" id="ARBA00022692"/>
    </source>
</evidence>
<protein>
    <recommendedName>
        <fullName evidence="9">Cell division protein FtsQ</fullName>
    </recommendedName>
</protein>
<dbReference type="Proteomes" id="UP000179467">
    <property type="component" value="Unassembled WGS sequence"/>
</dbReference>
<dbReference type="HAMAP" id="MF_00911">
    <property type="entry name" value="FtsQ_subfam"/>
    <property type="match status" value="1"/>
</dbReference>
<dbReference type="Pfam" id="PF03799">
    <property type="entry name" value="FtsQ_DivIB_C"/>
    <property type="match status" value="1"/>
</dbReference>
<dbReference type="PANTHER" id="PTHR35851:SF1">
    <property type="entry name" value="CELL DIVISION PROTEIN FTSQ"/>
    <property type="match status" value="1"/>
</dbReference>
<evidence type="ECO:0000256" key="10">
    <source>
        <dbReference type="SAM" id="MobiDB-lite"/>
    </source>
</evidence>
<comment type="function">
    <text evidence="9">Essential cell division protein.</text>
</comment>
<dbReference type="RefSeq" id="WP_015457847.1">
    <property type="nucleotide sequence ID" value="NZ_MIPT01000001.1"/>
</dbReference>
<evidence type="ECO:0000256" key="6">
    <source>
        <dbReference type="ARBA" id="ARBA00022989"/>
    </source>
</evidence>
<dbReference type="Gene3D" id="3.10.20.310">
    <property type="entry name" value="membrane protein fhac"/>
    <property type="match status" value="1"/>
</dbReference>
<dbReference type="InterPro" id="IPR026579">
    <property type="entry name" value="FtsQ"/>
</dbReference>
<gene>
    <name evidence="9 12" type="primary">ftsQ</name>
    <name evidence="12" type="ORF">BHE75_03265</name>
</gene>
<keyword evidence="6 9" id="KW-1133">Transmembrane helix</keyword>
<evidence type="ECO:0000256" key="7">
    <source>
        <dbReference type="ARBA" id="ARBA00023136"/>
    </source>
</evidence>
<sequence>MSRSGTMDGGQGRAMIRRGAQPRRRPPAKGRARKKAPARSPFASLPPPVVAIARKVANYALVALLIGGVAAGVWAMRLPQMVGTAAGEAVGRAGFAVKKVEITGIDRMDRGPVEDAAFSAQELAMPLVDLAEIRGRLLQQGWVKDARVSRRLPDTLVIDIVEREPAAIWQHRQRLHLIDADGRVIAQLRLAGTPLPDLPILIGPNANYQVAALDRLLASSPQLKPMLDGATWVGDRRWDIRFRSGETLSLPEGEGQARAALAEFAERDGTMRLLGQGMLRFDMRNPGRIIVRPAARPAADQASASVRPATDNGEERPPASTAAADARSI</sequence>
<feature type="compositionally biased region" description="Low complexity" evidence="10">
    <location>
        <begin position="294"/>
        <end position="305"/>
    </location>
</feature>
<evidence type="ECO:0000259" key="11">
    <source>
        <dbReference type="PROSITE" id="PS51779"/>
    </source>
</evidence>
<evidence type="ECO:0000313" key="13">
    <source>
        <dbReference type="Proteomes" id="UP000179467"/>
    </source>
</evidence>
<comment type="caution">
    <text evidence="12">The sequence shown here is derived from an EMBL/GenBank/DDBJ whole genome shotgun (WGS) entry which is preliminary data.</text>
</comment>
<keyword evidence="13" id="KW-1185">Reference proteome</keyword>
<evidence type="ECO:0000256" key="9">
    <source>
        <dbReference type="HAMAP-Rule" id="MF_00911"/>
    </source>
</evidence>
<evidence type="ECO:0000313" key="12">
    <source>
        <dbReference type="EMBL" id="OHT21259.1"/>
    </source>
</evidence>
<feature type="domain" description="POTRA" evidence="11">
    <location>
        <begin position="95"/>
        <end position="163"/>
    </location>
</feature>
<evidence type="ECO:0000256" key="8">
    <source>
        <dbReference type="ARBA" id="ARBA00023306"/>
    </source>
</evidence>